<dbReference type="GO" id="GO:0005525">
    <property type="term" value="F:GTP binding"/>
    <property type="evidence" value="ECO:0007669"/>
    <property type="project" value="InterPro"/>
</dbReference>
<dbReference type="Proteomes" id="UP000001208">
    <property type="component" value="Chromosome"/>
</dbReference>
<dbReference type="EMBL" id="CP001100">
    <property type="protein sequence ID" value="ACF13488.1"/>
    <property type="molecule type" value="Genomic_DNA"/>
</dbReference>
<gene>
    <name evidence="2" type="ordered locus">Ctha_1024</name>
</gene>
<dbReference type="GO" id="GO:0030488">
    <property type="term" value="P:tRNA methylation"/>
    <property type="evidence" value="ECO:0007669"/>
    <property type="project" value="TreeGrafter"/>
</dbReference>
<sequence length="241" mass="27542">MEIIKYYHHRGNVGELSTRYHAFSKLKNARIRKIDHLKWKDTHNGYISYHAQVAFFGKTGYGKSTTVNSFFGNSILKTSDIAACTRECQSLDFELSPNCYLSLADFPGIGESEYRDHEYLEMYSNFLSTSTVIVYVIRADTRDYSIDESAYKKVFSTHAHSKKAILALNYCDKVEPISRQYLAHPNSEQLKNIDKKIDVVNKIFSPINAIIPYSAETSWNMNTLAKAIVDIVSDSEHIEIV</sequence>
<dbReference type="KEGG" id="cts:Ctha_1024"/>
<dbReference type="InterPro" id="IPR027417">
    <property type="entry name" value="P-loop_NTPase"/>
</dbReference>
<protein>
    <submittedName>
        <fullName evidence="2">GTP-binding protein HSR1-related</fullName>
    </submittedName>
</protein>
<dbReference type="AlphaFoldDB" id="B3QXW0"/>
<dbReference type="GO" id="GO:0002098">
    <property type="term" value="P:tRNA wobble uridine modification"/>
    <property type="evidence" value="ECO:0007669"/>
    <property type="project" value="TreeGrafter"/>
</dbReference>
<evidence type="ECO:0000313" key="2">
    <source>
        <dbReference type="EMBL" id="ACF13488.1"/>
    </source>
</evidence>
<feature type="domain" description="G" evidence="1">
    <location>
        <begin position="52"/>
        <end position="169"/>
    </location>
</feature>
<dbReference type="PANTHER" id="PTHR42714">
    <property type="entry name" value="TRNA MODIFICATION GTPASE GTPBP3"/>
    <property type="match status" value="1"/>
</dbReference>
<dbReference type="InterPro" id="IPR006073">
    <property type="entry name" value="GTP-bd"/>
</dbReference>
<reference evidence="2 3" key="1">
    <citation type="submission" date="2008-06" db="EMBL/GenBank/DDBJ databases">
        <title>Complete sequence of Chloroherpeton thalassium ATCC 35110.</title>
        <authorList>
            <consortium name="US DOE Joint Genome Institute"/>
            <person name="Lucas S."/>
            <person name="Copeland A."/>
            <person name="Lapidus A."/>
            <person name="Glavina del Rio T."/>
            <person name="Dalin E."/>
            <person name="Tice H."/>
            <person name="Bruce D."/>
            <person name="Goodwin L."/>
            <person name="Pitluck S."/>
            <person name="Schmutz J."/>
            <person name="Larimer F."/>
            <person name="Land M."/>
            <person name="Hauser L."/>
            <person name="Kyrpides N."/>
            <person name="Mikhailova N."/>
            <person name="Liu Z."/>
            <person name="Li T."/>
            <person name="Zhao F."/>
            <person name="Overmann J."/>
            <person name="Bryant D.A."/>
            <person name="Richardson P."/>
        </authorList>
    </citation>
    <scope>NUCLEOTIDE SEQUENCE [LARGE SCALE GENOMIC DNA]</scope>
    <source>
        <strain evidence="3">ATCC 35110 / GB-78</strain>
    </source>
</reference>
<dbReference type="Pfam" id="PF01926">
    <property type="entry name" value="MMR_HSR1"/>
    <property type="match status" value="1"/>
</dbReference>
<name>B3QXW0_CHLT3</name>
<keyword evidence="3" id="KW-1185">Reference proteome</keyword>
<dbReference type="eggNOG" id="COG3596">
    <property type="taxonomic scope" value="Bacteria"/>
</dbReference>
<dbReference type="OrthoDB" id="4350356at2"/>
<dbReference type="STRING" id="517418.Ctha_1024"/>
<proteinExistence type="predicted"/>
<evidence type="ECO:0000259" key="1">
    <source>
        <dbReference type="Pfam" id="PF01926"/>
    </source>
</evidence>
<accession>B3QXW0</accession>
<dbReference type="Gene3D" id="3.40.50.300">
    <property type="entry name" value="P-loop containing nucleotide triphosphate hydrolases"/>
    <property type="match status" value="1"/>
</dbReference>
<dbReference type="GO" id="GO:0005829">
    <property type="term" value="C:cytosol"/>
    <property type="evidence" value="ECO:0007669"/>
    <property type="project" value="TreeGrafter"/>
</dbReference>
<organism evidence="2 3">
    <name type="scientific">Chloroherpeton thalassium (strain ATCC 35110 / GB-78)</name>
    <dbReference type="NCBI Taxonomy" id="517418"/>
    <lineage>
        <taxon>Bacteria</taxon>
        <taxon>Pseudomonadati</taxon>
        <taxon>Chlorobiota</taxon>
        <taxon>Chlorobiia</taxon>
        <taxon>Chlorobiales</taxon>
        <taxon>Chloroherpetonaceae</taxon>
        <taxon>Chloroherpeton</taxon>
    </lineage>
</organism>
<dbReference type="SUPFAM" id="SSF52540">
    <property type="entry name" value="P-loop containing nucleoside triphosphate hydrolases"/>
    <property type="match status" value="1"/>
</dbReference>
<dbReference type="HOGENOM" id="CLU_1189116_0_0_10"/>
<dbReference type="PANTHER" id="PTHR42714:SF2">
    <property type="entry name" value="TRNA MODIFICATION GTPASE GTPBP3, MITOCHONDRIAL"/>
    <property type="match status" value="1"/>
</dbReference>
<evidence type="ECO:0000313" key="3">
    <source>
        <dbReference type="Proteomes" id="UP000001208"/>
    </source>
</evidence>